<dbReference type="EMBL" id="SNXK01000019">
    <property type="protein sequence ID" value="TDP28040.1"/>
    <property type="molecule type" value="Genomic_DNA"/>
</dbReference>
<proteinExistence type="predicted"/>
<evidence type="ECO:0008006" key="3">
    <source>
        <dbReference type="Google" id="ProtNLM"/>
    </source>
</evidence>
<name>A0A4R6NXF9_NOCIG</name>
<evidence type="ECO:0000313" key="2">
    <source>
        <dbReference type="Proteomes" id="UP000295087"/>
    </source>
</evidence>
<gene>
    <name evidence="1" type="ORF">DFR75_1197</name>
</gene>
<accession>A0A4R6NXF9</accession>
<dbReference type="Proteomes" id="UP000295087">
    <property type="component" value="Unassembled WGS sequence"/>
</dbReference>
<keyword evidence="2" id="KW-1185">Reference proteome</keyword>
<dbReference type="AlphaFoldDB" id="A0A4R6NXF9"/>
<evidence type="ECO:0000313" key="1">
    <source>
        <dbReference type="EMBL" id="TDP28040.1"/>
    </source>
</evidence>
<dbReference type="RefSeq" id="WP_067497844.1">
    <property type="nucleotide sequence ID" value="NZ_JBHXPO010000003.1"/>
</dbReference>
<sequence length="161" mass="18096">MGEDRPYSEFELRRLAKQQVSPEFRAWLDREVDDLARLLHVVPRLAELDDPWTVDGLAAIEDAALVRFPNPGETVTDDEMAYLALCARGIGHTYLRAMGVGKWVWVQILDGNPIGAALEFPGIGVYVDPEESIRRVIFGREPATLARELHTLITWDTPVCP</sequence>
<comment type="caution">
    <text evidence="1">The sequence shown here is derived from an EMBL/GenBank/DDBJ whole genome shotgun (WGS) entry which is preliminary data.</text>
</comment>
<protein>
    <recommendedName>
        <fullName evidence="3">DUF3806 domain-containing protein</fullName>
    </recommendedName>
</protein>
<organism evidence="1 2">
    <name type="scientific">Nocardia ignorata</name>
    <dbReference type="NCBI Taxonomy" id="145285"/>
    <lineage>
        <taxon>Bacteria</taxon>
        <taxon>Bacillati</taxon>
        <taxon>Actinomycetota</taxon>
        <taxon>Actinomycetes</taxon>
        <taxon>Mycobacteriales</taxon>
        <taxon>Nocardiaceae</taxon>
        <taxon>Nocardia</taxon>
    </lineage>
</organism>
<reference evidence="1 2" key="1">
    <citation type="submission" date="2019-03" db="EMBL/GenBank/DDBJ databases">
        <title>Genomic Encyclopedia of Type Strains, Phase IV (KMG-IV): sequencing the most valuable type-strain genomes for metagenomic binning, comparative biology and taxonomic classification.</title>
        <authorList>
            <person name="Goeker M."/>
        </authorList>
    </citation>
    <scope>NUCLEOTIDE SEQUENCE [LARGE SCALE GENOMIC DNA]</scope>
    <source>
        <strain evidence="1 2">DSM 44496</strain>
    </source>
</reference>